<dbReference type="InterPro" id="IPR005475">
    <property type="entry name" value="Transketolase-like_Pyr-bd"/>
</dbReference>
<proteinExistence type="inferred from homology"/>
<dbReference type="GO" id="GO:0016114">
    <property type="term" value="P:terpenoid biosynthetic process"/>
    <property type="evidence" value="ECO:0007669"/>
    <property type="project" value="UniProtKB-UniRule"/>
</dbReference>
<evidence type="ECO:0000256" key="7">
    <source>
        <dbReference type="ARBA" id="ARBA00022977"/>
    </source>
</evidence>
<dbReference type="PANTHER" id="PTHR43322:SF5">
    <property type="entry name" value="1-DEOXY-D-XYLULOSE-5-PHOSPHATE SYNTHASE, CHLOROPLASTIC"/>
    <property type="match status" value="1"/>
</dbReference>
<comment type="catalytic activity">
    <reaction evidence="10">
        <text>D-glyceraldehyde 3-phosphate + pyruvate + H(+) = 1-deoxy-D-xylulose 5-phosphate + CO2</text>
        <dbReference type="Rhea" id="RHEA:12605"/>
        <dbReference type="ChEBI" id="CHEBI:15361"/>
        <dbReference type="ChEBI" id="CHEBI:15378"/>
        <dbReference type="ChEBI" id="CHEBI:16526"/>
        <dbReference type="ChEBI" id="CHEBI:57792"/>
        <dbReference type="ChEBI" id="CHEBI:59776"/>
        <dbReference type="EC" id="2.2.1.7"/>
    </reaction>
</comment>
<evidence type="ECO:0000256" key="9">
    <source>
        <dbReference type="ARBA" id="ARBA00023229"/>
    </source>
</evidence>
<evidence type="ECO:0000256" key="5">
    <source>
        <dbReference type="ARBA" id="ARBA00022723"/>
    </source>
</evidence>
<evidence type="ECO:0000256" key="4">
    <source>
        <dbReference type="ARBA" id="ARBA00022679"/>
    </source>
</evidence>
<dbReference type="Proteomes" id="UP001146468">
    <property type="component" value="Unassembled WGS sequence"/>
</dbReference>
<dbReference type="InterPro" id="IPR049557">
    <property type="entry name" value="Transketolase_CS"/>
</dbReference>
<dbReference type="PROSITE" id="PS00802">
    <property type="entry name" value="TRANSKETOLASE_2"/>
    <property type="match status" value="1"/>
</dbReference>
<dbReference type="InterPro" id="IPR033248">
    <property type="entry name" value="Transketolase_C"/>
</dbReference>
<evidence type="ECO:0000256" key="8">
    <source>
        <dbReference type="ARBA" id="ARBA00023052"/>
    </source>
</evidence>
<evidence type="ECO:0000313" key="13">
    <source>
        <dbReference type="Proteomes" id="UP001146468"/>
    </source>
</evidence>
<dbReference type="EC" id="2.2.1.7" evidence="10"/>
<dbReference type="EMBL" id="JAKMUS010000013">
    <property type="protein sequence ID" value="MCZ9294475.1"/>
    <property type="molecule type" value="Genomic_DNA"/>
</dbReference>
<dbReference type="FunFam" id="3.40.50.970:FF:000005">
    <property type="entry name" value="1-deoxy-D-xylulose-5-phosphate synthase"/>
    <property type="match status" value="1"/>
</dbReference>
<dbReference type="SMART" id="SM00861">
    <property type="entry name" value="Transket_pyr"/>
    <property type="match status" value="1"/>
</dbReference>
<comment type="similarity">
    <text evidence="2 10">Belongs to the transketolase family. DXPS subfamily.</text>
</comment>
<dbReference type="GO" id="GO:0030976">
    <property type="term" value="F:thiamine pyrophosphate binding"/>
    <property type="evidence" value="ECO:0007669"/>
    <property type="project" value="UniProtKB-UniRule"/>
</dbReference>
<dbReference type="AlphaFoldDB" id="A0A9X3LWM1"/>
<dbReference type="InterPro" id="IPR009014">
    <property type="entry name" value="Transketo_C/PFOR_II"/>
</dbReference>
<feature type="binding site" evidence="10">
    <location>
        <position position="58"/>
    </location>
    <ligand>
        <name>thiamine diphosphate</name>
        <dbReference type="ChEBI" id="CHEBI:58937"/>
    </ligand>
</feature>
<keyword evidence="8 10" id="KW-0786">Thiamine pyrophosphate</keyword>
<comment type="caution">
    <text evidence="12">The sequence shown here is derived from an EMBL/GenBank/DDBJ whole genome shotgun (WGS) entry which is preliminary data.</text>
</comment>
<evidence type="ECO:0000256" key="1">
    <source>
        <dbReference type="ARBA" id="ARBA00004980"/>
    </source>
</evidence>
<evidence type="ECO:0000259" key="11">
    <source>
        <dbReference type="SMART" id="SM00861"/>
    </source>
</evidence>
<dbReference type="Pfam" id="PF02780">
    <property type="entry name" value="Transketolase_C"/>
    <property type="match status" value="1"/>
</dbReference>
<keyword evidence="7 10" id="KW-0784">Thiamine biosynthesis</keyword>
<gene>
    <name evidence="10 12" type="primary">dxs</name>
    <name evidence="12" type="ORF">L8U60_08260</name>
</gene>
<name>A0A9X3LWM1_9CORY</name>
<dbReference type="SUPFAM" id="SSF52518">
    <property type="entry name" value="Thiamin diphosphate-binding fold (THDP-binding)"/>
    <property type="match status" value="2"/>
</dbReference>
<dbReference type="InterPro" id="IPR020826">
    <property type="entry name" value="Transketolase_BS"/>
</dbReference>
<dbReference type="Gene3D" id="3.40.50.920">
    <property type="match status" value="1"/>
</dbReference>
<feature type="binding site" evidence="10">
    <location>
        <begin position="99"/>
        <end position="101"/>
    </location>
    <ligand>
        <name>thiamine diphosphate</name>
        <dbReference type="ChEBI" id="CHEBI:58937"/>
    </ligand>
</feature>
<dbReference type="Gene3D" id="3.40.50.970">
    <property type="match status" value="2"/>
</dbReference>
<keyword evidence="6 10" id="KW-0460">Magnesium</keyword>
<dbReference type="NCBIfam" id="NF003933">
    <property type="entry name" value="PRK05444.2-2"/>
    <property type="match status" value="1"/>
</dbReference>
<evidence type="ECO:0000313" key="12">
    <source>
        <dbReference type="EMBL" id="MCZ9294475.1"/>
    </source>
</evidence>
<keyword evidence="13" id="KW-1185">Reference proteome</keyword>
<dbReference type="GO" id="GO:0008661">
    <property type="term" value="F:1-deoxy-D-xylulose-5-phosphate synthase activity"/>
    <property type="evidence" value="ECO:0007669"/>
    <property type="project" value="UniProtKB-UniRule"/>
</dbReference>
<dbReference type="CDD" id="cd02007">
    <property type="entry name" value="TPP_DXS"/>
    <property type="match status" value="1"/>
</dbReference>
<sequence>MSVEELELLADDIREFLIQKVSATGGHLGPNLGVVELTLALHAVFDSPRDPIIFDTSHQSYVHKILTGRAGQFDTLRQKDGLSGYTSRIESEHDWTESSHASAALSYADGLSKAKVLHGEADSRVVAVVGDGALTGGMCWEALNNIAESERNVVIVVNDNGRSYSKTIGGFARNLDNIRSQIASIRIQPGYDEVMEQGKRTLKSMGWVGERAFGAFKAVKDGIRHQVMPTQMFQDLGLKYVGPVDGHDLGALLGAFRYAQQHDGPLLLHVATEKGHGFAPAVNDLADQMHSTGVIDPVTGEALGESRPGWTSVFSEELLRAAHEREDIVALTAAMAGPTGLTPFAEKFPSRFFDVGIAEQHAVTSAAGMALGGLHPVVAVYSTFLNRAFDQLLMDVGLINQPVTLVLDRAGVTGSDGASHNGVWDMALTSIVPGIQVSAPRDADRLREEFREAIAVETGPTVVRFPKGDVGPGIDAVRRTPGGMDILVEPENASGSGDDESVDVLLVAIGEFAGRAVEAAESLNADGYRVTVVDPRRIIPVNPELVDMAAEADLVVVYEDGIIRGGVGSALGEVLSTAEVDTPLRHLAFPDIFPSHATRNELLKDVGLDVDSARESIRGWGEGLADRD</sequence>
<comment type="cofactor">
    <cofactor evidence="10">
        <name>thiamine diphosphate</name>
        <dbReference type="ChEBI" id="CHEBI:58937"/>
    </cofactor>
    <text evidence="10">Binds 1 thiamine pyrophosphate per subunit.</text>
</comment>
<feature type="binding site" evidence="10">
    <location>
        <position position="131"/>
    </location>
    <ligand>
        <name>Mg(2+)</name>
        <dbReference type="ChEBI" id="CHEBI:18420"/>
    </ligand>
</feature>
<accession>A0A9X3LWM1</accession>
<keyword evidence="5 10" id="KW-0479">Metal-binding</keyword>
<comment type="pathway">
    <text evidence="1 10">Metabolic intermediate biosynthesis; 1-deoxy-D-xylulose 5-phosphate biosynthesis; 1-deoxy-D-xylulose 5-phosphate from D-glyceraldehyde 3-phosphate and pyruvate: step 1/1.</text>
</comment>
<evidence type="ECO:0000256" key="2">
    <source>
        <dbReference type="ARBA" id="ARBA00011081"/>
    </source>
</evidence>
<feature type="binding site" evidence="10">
    <location>
        <position position="160"/>
    </location>
    <ligand>
        <name>Mg(2+)</name>
        <dbReference type="ChEBI" id="CHEBI:18420"/>
    </ligand>
</feature>
<dbReference type="PROSITE" id="PS00801">
    <property type="entry name" value="TRANSKETOLASE_1"/>
    <property type="match status" value="1"/>
</dbReference>
<dbReference type="InterPro" id="IPR005477">
    <property type="entry name" value="Dxylulose-5-P_synthase"/>
</dbReference>
<feature type="binding site" evidence="10">
    <location>
        <position position="160"/>
    </location>
    <ligand>
        <name>thiamine diphosphate</name>
        <dbReference type="ChEBI" id="CHEBI:58937"/>
    </ligand>
</feature>
<dbReference type="GO" id="GO:0019288">
    <property type="term" value="P:isopentenyl diphosphate biosynthetic process, methylerythritol 4-phosphate pathway"/>
    <property type="evidence" value="ECO:0007669"/>
    <property type="project" value="TreeGrafter"/>
</dbReference>
<reference evidence="12" key="1">
    <citation type="submission" date="2022-02" db="EMBL/GenBank/DDBJ databases">
        <title>Corynebacterium sp. from urogenital microbiome.</title>
        <authorList>
            <person name="Cappelli E.A."/>
            <person name="Ribeiro T.G."/>
            <person name="Peixe L."/>
        </authorList>
    </citation>
    <scope>NUCLEOTIDE SEQUENCE</scope>
    <source>
        <strain evidence="12">C8Ua_172</strain>
    </source>
</reference>
<dbReference type="CDD" id="cd07033">
    <property type="entry name" value="TPP_PYR_DXS_TK_like"/>
    <property type="match status" value="1"/>
</dbReference>
<dbReference type="HAMAP" id="MF_00315">
    <property type="entry name" value="DXP_synth"/>
    <property type="match status" value="1"/>
</dbReference>
<dbReference type="PANTHER" id="PTHR43322">
    <property type="entry name" value="1-D-DEOXYXYLULOSE 5-PHOSPHATE SYNTHASE-RELATED"/>
    <property type="match status" value="1"/>
</dbReference>
<evidence type="ECO:0000256" key="6">
    <source>
        <dbReference type="ARBA" id="ARBA00022842"/>
    </source>
</evidence>
<dbReference type="GO" id="GO:0009228">
    <property type="term" value="P:thiamine biosynthetic process"/>
    <property type="evidence" value="ECO:0007669"/>
    <property type="project" value="UniProtKB-UniRule"/>
</dbReference>
<dbReference type="InterPro" id="IPR029061">
    <property type="entry name" value="THDP-binding"/>
</dbReference>
<keyword evidence="4 10" id="KW-0808">Transferase</keyword>
<dbReference type="GO" id="GO:0005829">
    <property type="term" value="C:cytosol"/>
    <property type="evidence" value="ECO:0007669"/>
    <property type="project" value="TreeGrafter"/>
</dbReference>
<evidence type="ECO:0000256" key="10">
    <source>
        <dbReference type="HAMAP-Rule" id="MF_00315"/>
    </source>
</evidence>
<dbReference type="NCBIfam" id="TIGR00204">
    <property type="entry name" value="dxs"/>
    <property type="match status" value="1"/>
</dbReference>
<feature type="binding site" evidence="10">
    <location>
        <begin position="132"/>
        <end position="133"/>
    </location>
    <ligand>
        <name>thiamine diphosphate</name>
        <dbReference type="ChEBI" id="CHEBI:58937"/>
    </ligand>
</feature>
<dbReference type="Pfam" id="PF13292">
    <property type="entry name" value="DXP_synthase_N"/>
    <property type="match status" value="1"/>
</dbReference>
<feature type="binding site" evidence="10">
    <location>
        <position position="359"/>
    </location>
    <ligand>
        <name>thiamine diphosphate</name>
        <dbReference type="ChEBI" id="CHEBI:58937"/>
    </ligand>
</feature>
<keyword evidence="9 10" id="KW-0414">Isoprene biosynthesis</keyword>
<comment type="function">
    <text evidence="10">Catalyzes the acyloin condensation reaction between C atoms 2 and 3 of pyruvate and glyceraldehyde 3-phosphate to yield 1-deoxy-D-xylulose-5-phosphate (DXP).</text>
</comment>
<evidence type="ECO:0000256" key="3">
    <source>
        <dbReference type="ARBA" id="ARBA00011738"/>
    </source>
</evidence>
<dbReference type="SUPFAM" id="SSF52922">
    <property type="entry name" value="TK C-terminal domain-like"/>
    <property type="match status" value="1"/>
</dbReference>
<comment type="cofactor">
    <cofactor evidence="10">
        <name>Mg(2+)</name>
        <dbReference type="ChEBI" id="CHEBI:18420"/>
    </cofactor>
    <text evidence="10">Binds 1 Mg(2+) ion per subunit.</text>
</comment>
<comment type="subunit">
    <text evidence="3 10">Homodimer.</text>
</comment>
<feature type="binding site" evidence="10">
    <location>
        <position position="278"/>
    </location>
    <ligand>
        <name>thiamine diphosphate</name>
        <dbReference type="ChEBI" id="CHEBI:58937"/>
    </ligand>
</feature>
<dbReference type="Pfam" id="PF02779">
    <property type="entry name" value="Transket_pyr"/>
    <property type="match status" value="1"/>
</dbReference>
<feature type="domain" description="Transketolase-like pyrimidine-binding" evidence="11">
    <location>
        <begin position="308"/>
        <end position="472"/>
    </location>
</feature>
<dbReference type="GO" id="GO:0000287">
    <property type="term" value="F:magnesium ion binding"/>
    <property type="evidence" value="ECO:0007669"/>
    <property type="project" value="UniProtKB-UniRule"/>
</dbReference>
<organism evidence="12 13">
    <name type="scientific">Corynebacterium meitnerae</name>
    <dbReference type="NCBI Taxonomy" id="2913498"/>
    <lineage>
        <taxon>Bacteria</taxon>
        <taxon>Bacillati</taxon>
        <taxon>Actinomycetota</taxon>
        <taxon>Actinomycetes</taxon>
        <taxon>Mycobacteriales</taxon>
        <taxon>Corynebacteriaceae</taxon>
        <taxon>Corynebacterium</taxon>
    </lineage>
</organism>
<protein>
    <recommendedName>
        <fullName evidence="10">1-deoxy-D-xylulose-5-phosphate synthase</fullName>
        <ecNumber evidence="10">2.2.1.7</ecNumber>
    </recommendedName>
    <alternativeName>
        <fullName evidence="10">1-deoxyxylulose-5-phosphate synthase</fullName>
        <shortName evidence="10">DXP synthase</shortName>
        <shortName evidence="10">DXPS</shortName>
    </alternativeName>
</protein>